<evidence type="ECO:0000256" key="5">
    <source>
        <dbReference type="ARBA" id="ARBA00022692"/>
    </source>
</evidence>
<dbReference type="NCBIfam" id="TIGR01844">
    <property type="entry name" value="type_I_sec_TolC"/>
    <property type="match status" value="1"/>
</dbReference>
<dbReference type="Gene3D" id="1.20.1600.10">
    <property type="entry name" value="Outer membrane efflux proteins (OEP)"/>
    <property type="match status" value="1"/>
</dbReference>
<reference evidence="9 10" key="1">
    <citation type="submission" date="2019-03" db="EMBL/GenBank/DDBJ databases">
        <title>Genomic Encyclopedia of Type Strains, Phase IV (KMG-IV): sequencing the most valuable type-strain genomes for metagenomic binning, comparative biology and taxonomic classification.</title>
        <authorList>
            <person name="Goeker M."/>
        </authorList>
    </citation>
    <scope>NUCLEOTIDE SEQUENCE [LARGE SCALE GENOMIC DNA]</scope>
    <source>
        <strain evidence="9 10">DSM 18507</strain>
    </source>
</reference>
<dbReference type="GO" id="GO:0006508">
    <property type="term" value="P:proteolysis"/>
    <property type="evidence" value="ECO:0007669"/>
    <property type="project" value="UniProtKB-KW"/>
</dbReference>
<dbReference type="PANTHER" id="PTHR30026">
    <property type="entry name" value="OUTER MEMBRANE PROTEIN TOLC"/>
    <property type="match status" value="1"/>
</dbReference>
<keyword evidence="10" id="KW-1185">Reference proteome</keyword>
<evidence type="ECO:0000256" key="3">
    <source>
        <dbReference type="ARBA" id="ARBA00022448"/>
    </source>
</evidence>
<feature type="coiled-coil region" evidence="8">
    <location>
        <begin position="152"/>
        <end position="210"/>
    </location>
</feature>
<keyword evidence="7" id="KW-0998">Cell outer membrane</keyword>
<evidence type="ECO:0000256" key="4">
    <source>
        <dbReference type="ARBA" id="ARBA00022452"/>
    </source>
</evidence>
<keyword evidence="9" id="KW-0645">Protease</keyword>
<dbReference type="GO" id="GO:0008233">
    <property type="term" value="F:peptidase activity"/>
    <property type="evidence" value="ECO:0007669"/>
    <property type="project" value="UniProtKB-KW"/>
</dbReference>
<dbReference type="InterPro" id="IPR051906">
    <property type="entry name" value="TolC-like"/>
</dbReference>
<keyword evidence="3" id="KW-0813">Transport</keyword>
<keyword evidence="4" id="KW-1134">Transmembrane beta strand</keyword>
<evidence type="ECO:0000256" key="8">
    <source>
        <dbReference type="SAM" id="Coils"/>
    </source>
</evidence>
<dbReference type="Pfam" id="PF02321">
    <property type="entry name" value="OEP"/>
    <property type="match status" value="2"/>
</dbReference>
<evidence type="ECO:0000313" key="10">
    <source>
        <dbReference type="Proteomes" id="UP000294801"/>
    </source>
</evidence>
<keyword evidence="5" id="KW-0812">Transmembrane</keyword>
<dbReference type="PANTHER" id="PTHR30026:SF20">
    <property type="entry name" value="OUTER MEMBRANE PROTEIN TOLC"/>
    <property type="match status" value="1"/>
</dbReference>
<keyword evidence="8" id="KW-0175">Coiled coil</keyword>
<dbReference type="Proteomes" id="UP000294801">
    <property type="component" value="Unassembled WGS sequence"/>
</dbReference>
<evidence type="ECO:0000256" key="2">
    <source>
        <dbReference type="ARBA" id="ARBA00007613"/>
    </source>
</evidence>
<dbReference type="EMBL" id="SMDA01000002">
    <property type="protein sequence ID" value="TCW32977.1"/>
    <property type="molecule type" value="Genomic_DNA"/>
</dbReference>
<sequence>MNLRMKSLITGLCLAWALPVHALSLLEGYRLAKTRDPVYRAAQAEREAGEANRALGRAQLLPVIAASGSRMEVEGDQRYPSTNPLTRKTTTVVRELDYVSKNGTIQLRQPIFNLQRWAEYRQGQLRADYSEAVFSKKEKDLAVRYLTAYLDVLLARETLALAEAKVSALKEQQAQTDRQFELGDGTLTDKKEVEARLSLAQAQVLEAQDQFGIASRTLGAIIGEAPSGLHQPRAENLAQLRTPPAETLQRWLELAVTNSPDLHASQKNVELSKQEITKARSGHFPTIDFIASRSHATSESITTIDQRTLSNSIGFQVNIPIFAGGSVSAQTDQARARLTQAQFELDNVRSQIELEVNKQYAGVVNGIAKTEALLKAVASSEEALKASRIGFRAGVRTTTDILNAEEQRFTARRELAQASYGMLASWIRLRATSGTLLEEDLVRLDDLFRRS</sequence>
<comment type="similarity">
    <text evidence="2">Belongs to the outer membrane factor (OMF) (TC 1.B.17) family.</text>
</comment>
<proteinExistence type="inferred from homology"/>
<evidence type="ECO:0000313" key="9">
    <source>
        <dbReference type="EMBL" id="TCW32977.1"/>
    </source>
</evidence>
<dbReference type="SUPFAM" id="SSF56954">
    <property type="entry name" value="Outer membrane efflux proteins (OEP)"/>
    <property type="match status" value="1"/>
</dbReference>
<keyword evidence="6" id="KW-0472">Membrane</keyword>
<organism evidence="9 10">
    <name type="scientific">Gulbenkiania mobilis</name>
    <dbReference type="NCBI Taxonomy" id="397457"/>
    <lineage>
        <taxon>Bacteria</taxon>
        <taxon>Pseudomonadati</taxon>
        <taxon>Pseudomonadota</taxon>
        <taxon>Betaproteobacteria</taxon>
        <taxon>Neisseriales</taxon>
        <taxon>Chromobacteriaceae</taxon>
        <taxon>Gulbenkiania</taxon>
    </lineage>
</organism>
<accession>A0ABY2CZR2</accession>
<protein>
    <submittedName>
        <fullName evidence="9">Protease secretion system outer membrane protein</fullName>
    </submittedName>
</protein>
<comment type="caution">
    <text evidence="9">The sequence shown here is derived from an EMBL/GenBank/DDBJ whole genome shotgun (WGS) entry which is preliminary data.</text>
</comment>
<keyword evidence="9" id="KW-0378">Hydrolase</keyword>
<comment type="subcellular location">
    <subcellularLocation>
        <location evidence="1">Cell outer membrane</location>
    </subcellularLocation>
</comment>
<evidence type="ECO:0000256" key="1">
    <source>
        <dbReference type="ARBA" id="ARBA00004442"/>
    </source>
</evidence>
<evidence type="ECO:0000256" key="7">
    <source>
        <dbReference type="ARBA" id="ARBA00023237"/>
    </source>
</evidence>
<dbReference type="InterPro" id="IPR010130">
    <property type="entry name" value="T1SS_OMP_TolC"/>
</dbReference>
<evidence type="ECO:0000256" key="6">
    <source>
        <dbReference type="ARBA" id="ARBA00023136"/>
    </source>
</evidence>
<gene>
    <name evidence="9" type="ORF">EV669_102276</name>
</gene>
<dbReference type="InterPro" id="IPR003423">
    <property type="entry name" value="OMP_efflux"/>
</dbReference>
<name>A0ABY2CZR2_GULMO</name>